<name>A0A7J6GTY1_CANSA</name>
<comment type="caution">
    <text evidence="5">The sequence shown here is derived from an EMBL/GenBank/DDBJ whole genome shotgun (WGS) entry which is preliminary data.</text>
</comment>
<organism evidence="5 6">
    <name type="scientific">Cannabis sativa</name>
    <name type="common">Hemp</name>
    <name type="synonym">Marijuana</name>
    <dbReference type="NCBI Taxonomy" id="3483"/>
    <lineage>
        <taxon>Eukaryota</taxon>
        <taxon>Viridiplantae</taxon>
        <taxon>Streptophyta</taxon>
        <taxon>Embryophyta</taxon>
        <taxon>Tracheophyta</taxon>
        <taxon>Spermatophyta</taxon>
        <taxon>Magnoliopsida</taxon>
        <taxon>eudicotyledons</taxon>
        <taxon>Gunneridae</taxon>
        <taxon>Pentapetalae</taxon>
        <taxon>rosids</taxon>
        <taxon>fabids</taxon>
        <taxon>Rosales</taxon>
        <taxon>Cannabaceae</taxon>
        <taxon>Cannabis</taxon>
    </lineage>
</organism>
<gene>
    <name evidence="5" type="ORF">F8388_019992</name>
</gene>
<dbReference type="EMBL" id="JAATIP010000042">
    <property type="protein sequence ID" value="KAF4386365.1"/>
    <property type="molecule type" value="Genomic_DNA"/>
</dbReference>
<dbReference type="Proteomes" id="UP000525078">
    <property type="component" value="Unassembled WGS sequence"/>
</dbReference>
<dbReference type="PANTHER" id="PTHR14043">
    <property type="entry name" value="CCAAT DISPLACEMENT PROTEIN-RELATED"/>
    <property type="match status" value="1"/>
</dbReference>
<keyword evidence="1 2" id="KW-0175">Coiled coil</keyword>
<evidence type="ECO:0000259" key="4">
    <source>
        <dbReference type="Pfam" id="PF25398"/>
    </source>
</evidence>
<evidence type="ECO:0000256" key="2">
    <source>
        <dbReference type="SAM" id="Coils"/>
    </source>
</evidence>
<sequence>MENPQPGSDRDKYTSSSSSTASPISAVTNFWKEFDLEKERYVLDEQGVKIADNQENSQKNRRKLAESYKEFKKASADEKSSLFNSLLKGFQDEVDNLTKRAKFAENAFLNIYQKFMRLQIHIHLLLQFRTLCNVTFASNHVQEQDMKLSDLELENRKMKVELEEFRTEATHLKNQQATIRRLEERNRQLEQQMEEKVKEIVEIKQRSLAEENQKTLEVLKDREQLLQDQLRQAKESVSNMQKLHELAQSQMFELRAQSDEDRAAKQSEVNLLMDEVERAQTRLLSLEREKGILRTQLQSANEDTDKKSDDIDSNTILENSLIAKEKIISELNMELHNIETTLSNEREEHINDIKKLNSLLHEKVYFFAFT</sequence>
<evidence type="ECO:0000256" key="1">
    <source>
        <dbReference type="ARBA" id="ARBA00023054"/>
    </source>
</evidence>
<evidence type="ECO:0000313" key="6">
    <source>
        <dbReference type="Proteomes" id="UP000525078"/>
    </source>
</evidence>
<dbReference type="InterPro" id="IPR057476">
    <property type="entry name" value="Cux_N"/>
</dbReference>
<feature type="region of interest" description="Disordered" evidence="3">
    <location>
        <begin position="1"/>
        <end position="22"/>
    </location>
</feature>
<protein>
    <recommendedName>
        <fullName evidence="4">Cux N-terminal domain-containing protein</fullName>
    </recommendedName>
</protein>
<feature type="domain" description="Cux N-terminal" evidence="4">
    <location>
        <begin position="20"/>
        <end position="116"/>
    </location>
</feature>
<evidence type="ECO:0000313" key="5">
    <source>
        <dbReference type="EMBL" id="KAF4386365.1"/>
    </source>
</evidence>
<dbReference type="Pfam" id="PF25398">
    <property type="entry name" value="CUX1_N"/>
    <property type="match status" value="1"/>
</dbReference>
<proteinExistence type="predicted"/>
<dbReference type="AlphaFoldDB" id="A0A7J6GTY1"/>
<dbReference type="PANTHER" id="PTHR14043:SF2">
    <property type="entry name" value="HOMEOBOX PROTEIN CUT"/>
    <property type="match status" value="1"/>
</dbReference>
<reference evidence="5 6" key="1">
    <citation type="journal article" date="2020" name="bioRxiv">
        <title>Sequence and annotation of 42 cannabis genomes reveals extensive copy number variation in cannabinoid synthesis and pathogen resistance genes.</title>
        <authorList>
            <person name="Mckernan K.J."/>
            <person name="Helbert Y."/>
            <person name="Kane L.T."/>
            <person name="Ebling H."/>
            <person name="Zhang L."/>
            <person name="Liu B."/>
            <person name="Eaton Z."/>
            <person name="Mclaughlin S."/>
            <person name="Kingan S."/>
            <person name="Baybayan P."/>
            <person name="Concepcion G."/>
            <person name="Jordan M."/>
            <person name="Riva A."/>
            <person name="Barbazuk W."/>
            <person name="Harkins T."/>
        </authorList>
    </citation>
    <scope>NUCLEOTIDE SEQUENCE [LARGE SCALE GENOMIC DNA]</scope>
    <source>
        <strain evidence="6">cv. Jamaican Lion 4</strain>
        <tissue evidence="5">Leaf</tissue>
    </source>
</reference>
<accession>A0A7J6GTY1</accession>
<evidence type="ECO:0000256" key="3">
    <source>
        <dbReference type="SAM" id="MobiDB-lite"/>
    </source>
</evidence>
<feature type="coiled-coil region" evidence="2">
    <location>
        <begin position="141"/>
        <end position="303"/>
    </location>
</feature>